<keyword evidence="3" id="KW-0472">Membrane</keyword>
<dbReference type="CDD" id="cd12087">
    <property type="entry name" value="TM_EGFR-like"/>
    <property type="match status" value="1"/>
</dbReference>
<dbReference type="OrthoDB" id="1884773at2759"/>
<sequence length="765" mass="83574">MLKSGQSLRTGEEIFSPQLNVKLTMSRQGDLVLTRQCDAEFIWFTFTDNDDTDHPAAVTMQEDGNLAIYNSKKVLVWDSGTAGREFAGADLRVNNDGTLCIAKNGSRCLWTSGGYGLCDPFFSKQFDGSKEDGATAMLHSMRTKTMWVAPDGANLRLSDDCILCVYKNGICLWTSSGRTYACSANNSDGEARLTANDDKLLKLAQSRQFTHGKSSDLLPQEVLESGEALSVGQSLWSPGRSVQLKMERTGNLTIYRQCDNKSIWSSATSGTDSNPRSVVMQENGNLAIYNGEGLLVWSSGTFQPLFRGAKLRLEDKGSLCIYTQGECLWESGGFGLCEPAPSPAFQNGTVILNPGDSLNRGDFFTSNTQKGSCSLSAQADGKLVLVRSCDDTVVFSIRHGAGFSENLGWDEKASVYSFDLTDDGDLAVTYDDSVRHTFRKISSLFNGSADIDLRMNDDCRMCVFDNGSCLWTAHAVTYPCPLPITTPTKAYQEVEGGLTVRLNGNLMLSRICDDAAIFSVRHGVGFTDNLEWSQDAYVGGFSLDRFGNLIRSYRDKTFMLYSFNDIWRLFNDTATGANLRLRSDCRMCLFKAGACLWTAHAFTYPCSGGTVALTETENRPLTGSPTASVGVGVGCAVIVLLIIGLLMWFYGRRQLQARRKGWMYKNNRGVANAYTLDLADLGGDNNELKAVCSEYVALFNVPMDNLELDDVILGKGKFGIVYKGVAHDLPTVSKSPVTVAAKMLTGSAEGQKLQFAGEVETMSIS</sequence>
<feature type="domain" description="Bulb-type lectin" evidence="4">
    <location>
        <begin position="1"/>
        <end position="114"/>
    </location>
</feature>
<dbReference type="InterPro" id="IPR036426">
    <property type="entry name" value="Bulb-type_lectin_dom_sf"/>
</dbReference>
<feature type="transmembrane region" description="Helical" evidence="3">
    <location>
        <begin position="629"/>
        <end position="650"/>
    </location>
</feature>
<dbReference type="EMBL" id="MTYJ01000036">
    <property type="protein sequence ID" value="OQV19779.1"/>
    <property type="molecule type" value="Genomic_DNA"/>
</dbReference>
<evidence type="ECO:0000256" key="2">
    <source>
        <dbReference type="PROSITE-ProRule" id="PRU10141"/>
    </source>
</evidence>
<dbReference type="Gene3D" id="2.90.10.30">
    <property type="match status" value="1"/>
</dbReference>
<gene>
    <name evidence="5" type="ORF">BV898_06318</name>
</gene>
<feature type="binding site" evidence="2">
    <location>
        <position position="742"/>
    </location>
    <ligand>
        <name>ATP</name>
        <dbReference type="ChEBI" id="CHEBI:30616"/>
    </ligand>
</feature>
<proteinExistence type="predicted"/>
<evidence type="ECO:0000259" key="4">
    <source>
        <dbReference type="PROSITE" id="PS50927"/>
    </source>
</evidence>
<reference evidence="6" key="1">
    <citation type="submission" date="2017-01" db="EMBL/GenBank/DDBJ databases">
        <title>Comparative genomics of anhydrobiosis in the tardigrade Hypsibius dujardini.</title>
        <authorList>
            <person name="Yoshida Y."/>
            <person name="Koutsovoulos G."/>
            <person name="Laetsch D."/>
            <person name="Stevens L."/>
            <person name="Kumar S."/>
            <person name="Horikawa D."/>
            <person name="Ishino K."/>
            <person name="Komine S."/>
            <person name="Tomita M."/>
            <person name="Blaxter M."/>
            <person name="Arakawa K."/>
        </authorList>
    </citation>
    <scope>NUCLEOTIDE SEQUENCE [LARGE SCALE GENOMIC DNA]</scope>
    <source>
        <strain evidence="6">Z151</strain>
    </source>
</reference>
<evidence type="ECO:0000313" key="6">
    <source>
        <dbReference type="Proteomes" id="UP000192578"/>
    </source>
</evidence>
<keyword evidence="6" id="KW-1185">Reference proteome</keyword>
<accession>A0A1W0WX53</accession>
<evidence type="ECO:0000313" key="5">
    <source>
        <dbReference type="EMBL" id="OQV19779.1"/>
    </source>
</evidence>
<feature type="domain" description="Bulb-type lectin" evidence="4">
    <location>
        <begin position="220"/>
        <end position="334"/>
    </location>
</feature>
<keyword evidence="3" id="KW-0812">Transmembrane</keyword>
<organism evidence="5 6">
    <name type="scientific">Hypsibius exemplaris</name>
    <name type="common">Freshwater tardigrade</name>
    <dbReference type="NCBI Taxonomy" id="2072580"/>
    <lineage>
        <taxon>Eukaryota</taxon>
        <taxon>Metazoa</taxon>
        <taxon>Ecdysozoa</taxon>
        <taxon>Tardigrada</taxon>
        <taxon>Eutardigrada</taxon>
        <taxon>Parachela</taxon>
        <taxon>Hypsibioidea</taxon>
        <taxon>Hypsibiidae</taxon>
        <taxon>Hypsibius</taxon>
    </lineage>
</organism>
<dbReference type="GO" id="GO:0005524">
    <property type="term" value="F:ATP binding"/>
    <property type="evidence" value="ECO:0007669"/>
    <property type="project" value="UniProtKB-UniRule"/>
</dbReference>
<comment type="caution">
    <text evidence="5">The sequence shown here is derived from an EMBL/GenBank/DDBJ whole genome shotgun (WGS) entry which is preliminary data.</text>
</comment>
<dbReference type="PROSITE" id="PS00107">
    <property type="entry name" value="PROTEIN_KINASE_ATP"/>
    <property type="match status" value="1"/>
</dbReference>
<keyword evidence="2" id="KW-0067">ATP-binding</keyword>
<dbReference type="Gene3D" id="2.90.10.10">
    <property type="entry name" value="Bulb-type lectin domain"/>
    <property type="match status" value="2"/>
</dbReference>
<dbReference type="SMART" id="SM00108">
    <property type="entry name" value="B_lectin"/>
    <property type="match status" value="2"/>
</dbReference>
<protein>
    <recommendedName>
        <fullName evidence="4">Bulb-type lectin domain-containing protein</fullName>
    </recommendedName>
</protein>
<dbReference type="SUPFAM" id="SSF51110">
    <property type="entry name" value="alpha-D-mannose-specific plant lectins"/>
    <property type="match status" value="2"/>
</dbReference>
<dbReference type="InterPro" id="IPR001480">
    <property type="entry name" value="Bulb-type_lectin_dom"/>
</dbReference>
<dbReference type="AlphaFoldDB" id="A0A1W0WX53"/>
<keyword evidence="3" id="KW-1133">Transmembrane helix</keyword>
<evidence type="ECO:0000256" key="3">
    <source>
        <dbReference type="SAM" id="Phobius"/>
    </source>
</evidence>
<dbReference type="PANTHER" id="PTHR47976">
    <property type="entry name" value="G-TYPE LECTIN S-RECEPTOR-LIKE SERINE/THREONINE-PROTEIN KINASE SD2-5"/>
    <property type="match status" value="1"/>
</dbReference>
<dbReference type="PROSITE" id="PS50927">
    <property type="entry name" value="BULB_LECTIN"/>
    <property type="match status" value="2"/>
</dbReference>
<keyword evidence="1" id="KW-0732">Signal</keyword>
<dbReference type="Gene3D" id="3.30.200.20">
    <property type="entry name" value="Phosphorylase Kinase, domain 1"/>
    <property type="match status" value="1"/>
</dbReference>
<dbReference type="Proteomes" id="UP000192578">
    <property type="component" value="Unassembled WGS sequence"/>
</dbReference>
<dbReference type="InterPro" id="IPR051343">
    <property type="entry name" value="G-type_lectin_kinases/EP1-like"/>
</dbReference>
<keyword evidence="2" id="KW-0547">Nucleotide-binding</keyword>
<evidence type="ECO:0000256" key="1">
    <source>
        <dbReference type="ARBA" id="ARBA00022729"/>
    </source>
</evidence>
<dbReference type="InterPro" id="IPR017441">
    <property type="entry name" value="Protein_kinase_ATP_BS"/>
</dbReference>
<name>A0A1W0WX53_HYPEX</name>